<dbReference type="Gene3D" id="2.170.270.10">
    <property type="entry name" value="SET domain"/>
    <property type="match status" value="1"/>
</dbReference>
<reference evidence="2" key="1">
    <citation type="submission" date="2023-10" db="EMBL/GenBank/DDBJ databases">
        <authorList>
            <person name="Hackl T."/>
        </authorList>
    </citation>
    <scope>NUCLEOTIDE SEQUENCE</scope>
</reference>
<keyword evidence="3" id="KW-1185">Reference proteome</keyword>
<comment type="caution">
    <text evidence="2">The sequence shown here is derived from an EMBL/GenBank/DDBJ whole genome shotgun (WGS) entry which is preliminary data.</text>
</comment>
<evidence type="ECO:0000259" key="1">
    <source>
        <dbReference type="Pfam" id="PF00856"/>
    </source>
</evidence>
<dbReference type="SUPFAM" id="SSF82199">
    <property type="entry name" value="SET domain"/>
    <property type="match status" value="1"/>
</dbReference>
<dbReference type="InterPro" id="IPR046341">
    <property type="entry name" value="SET_dom_sf"/>
</dbReference>
<dbReference type="InterPro" id="IPR001214">
    <property type="entry name" value="SET_dom"/>
</dbReference>
<organism evidence="2 3">
    <name type="scientific">Anthostomella pinea</name>
    <dbReference type="NCBI Taxonomy" id="933095"/>
    <lineage>
        <taxon>Eukaryota</taxon>
        <taxon>Fungi</taxon>
        <taxon>Dikarya</taxon>
        <taxon>Ascomycota</taxon>
        <taxon>Pezizomycotina</taxon>
        <taxon>Sordariomycetes</taxon>
        <taxon>Xylariomycetidae</taxon>
        <taxon>Xylariales</taxon>
        <taxon>Xylariaceae</taxon>
        <taxon>Anthostomella</taxon>
    </lineage>
</organism>
<protein>
    <submittedName>
        <fullName evidence="2">Uu.00g098730.m01.CDS01</fullName>
    </submittedName>
</protein>
<name>A0AAI8VCI6_9PEZI</name>
<evidence type="ECO:0000313" key="2">
    <source>
        <dbReference type="EMBL" id="CAJ2502479.1"/>
    </source>
</evidence>
<sequence length="154" mass="16828">MEFPVNRYVAIRQSTHCANSLGIFATMPITKGFRILEDPPLIMHNTREDAMEETPDEAFKALSTGDQQLLVRMYAGPHDIAPLLPAGDIRDQALQSTERLKGIIRFDAVKGRGTGCVVCMPGAFINHSCDANCCLHDQPFGPIWNGAKDAAVTS</sequence>
<dbReference type="Pfam" id="PF00856">
    <property type="entry name" value="SET"/>
    <property type="match status" value="1"/>
</dbReference>
<dbReference type="EMBL" id="CAUWAG010000004">
    <property type="protein sequence ID" value="CAJ2502479.1"/>
    <property type="molecule type" value="Genomic_DNA"/>
</dbReference>
<dbReference type="AlphaFoldDB" id="A0AAI8VCI6"/>
<gene>
    <name evidence="2" type="ORF">KHLLAP_LOCUS2947</name>
</gene>
<dbReference type="Proteomes" id="UP001295740">
    <property type="component" value="Unassembled WGS sequence"/>
</dbReference>
<evidence type="ECO:0000313" key="3">
    <source>
        <dbReference type="Proteomes" id="UP001295740"/>
    </source>
</evidence>
<feature type="domain" description="SET" evidence="1">
    <location>
        <begin position="21"/>
        <end position="139"/>
    </location>
</feature>
<proteinExistence type="predicted"/>
<accession>A0AAI8VCI6</accession>